<dbReference type="NCBIfam" id="TIGR01930">
    <property type="entry name" value="AcCoA-C-Actrans"/>
    <property type="match status" value="1"/>
</dbReference>
<dbReference type="PANTHER" id="PTHR18919">
    <property type="entry name" value="ACETYL-COA C-ACYLTRANSFERASE"/>
    <property type="match status" value="1"/>
</dbReference>
<evidence type="ECO:0000256" key="1">
    <source>
        <dbReference type="ARBA" id="ARBA00005189"/>
    </source>
</evidence>
<evidence type="ECO:0000313" key="9">
    <source>
        <dbReference type="Proteomes" id="UP000035680"/>
    </source>
</evidence>
<dbReference type="Gene3D" id="3.40.47.10">
    <property type="match status" value="2"/>
</dbReference>
<dbReference type="WBParaSite" id="SVE_0783700.1">
    <property type="protein sequence ID" value="SVE_0783700.1"/>
    <property type="gene ID" value="SVE_0783700"/>
</dbReference>
<keyword evidence="3 6" id="KW-0808">Transferase</keyword>
<dbReference type="InterPro" id="IPR020610">
    <property type="entry name" value="Thiolase_AS"/>
</dbReference>
<organism evidence="9 10">
    <name type="scientific">Strongyloides venezuelensis</name>
    <name type="common">Threadworm</name>
    <dbReference type="NCBI Taxonomy" id="75913"/>
    <lineage>
        <taxon>Eukaryota</taxon>
        <taxon>Metazoa</taxon>
        <taxon>Ecdysozoa</taxon>
        <taxon>Nematoda</taxon>
        <taxon>Chromadorea</taxon>
        <taxon>Rhabditida</taxon>
        <taxon>Tylenchina</taxon>
        <taxon>Panagrolaimomorpha</taxon>
        <taxon>Strongyloidoidea</taxon>
        <taxon>Strongyloididae</taxon>
        <taxon>Strongyloides</taxon>
    </lineage>
</organism>
<dbReference type="InterPro" id="IPR020613">
    <property type="entry name" value="Thiolase_CS"/>
</dbReference>
<reference evidence="10" key="2">
    <citation type="submission" date="2015-08" db="UniProtKB">
        <authorList>
            <consortium name="WormBaseParasite"/>
        </authorList>
    </citation>
    <scope>IDENTIFICATION</scope>
</reference>
<dbReference type="CDD" id="cd00751">
    <property type="entry name" value="thiolase"/>
    <property type="match status" value="1"/>
</dbReference>
<dbReference type="PROSITE" id="PS00737">
    <property type="entry name" value="THIOLASE_2"/>
    <property type="match status" value="1"/>
</dbReference>
<dbReference type="GO" id="GO:0003985">
    <property type="term" value="F:acetyl-CoA C-acetyltransferase activity"/>
    <property type="evidence" value="ECO:0007669"/>
    <property type="project" value="TreeGrafter"/>
</dbReference>
<dbReference type="InterPro" id="IPR020616">
    <property type="entry name" value="Thiolase_N"/>
</dbReference>
<dbReference type="FunFam" id="3.40.47.10:FF:000010">
    <property type="entry name" value="Acetyl-CoA acetyltransferase (Thiolase)"/>
    <property type="match status" value="1"/>
</dbReference>
<dbReference type="STRING" id="75913.A0A0K0FG39"/>
<accession>A0A0K0FG39</accession>
<protein>
    <submittedName>
        <fullName evidence="10">3-ketoacyl-CoA thiolase, mitochondrial (inferred by orthology to a human protein)</fullName>
    </submittedName>
</protein>
<feature type="active site" description="Proton acceptor" evidence="5">
    <location>
        <position position="352"/>
    </location>
</feature>
<sequence length="396" mass="41670">MSGLTKGIFIVGAKRTPFGTFGGSLKNHSATDIQVVANKAAIQQAAIKPEDVDHVVVGNVVQTSKDAIYLARHSALKVGVPAPVPAVTVNRLCGSGFQSVIDGCLQIVAGDSNVVLAGGTESMSQAPFVVRGTRFGTTLGKPVEFEDSLWSGLTDAYIKTPMALTAEKLGEMYKLTRKDVDEYANKSQMRWSLANNSGVFKDEITPMTIKGKKGEVTFEVDEHPRVTTVEKLGTLAPVFKKDGLVTAGNASGICDGAAALVVASDTAVEKLKLEPLVRIVGWHVSGCDPSIMGIGPVPAINGVIKKTGITLDKIDLIEINEAFAPQVVACQRELKIDIDKLNVNGGAIAIGHPLAASGTRILAHLAHQMKRKNIQYGIGSACIGGGQGIAVLLERV</sequence>
<dbReference type="InterPro" id="IPR002155">
    <property type="entry name" value="Thiolase"/>
</dbReference>
<keyword evidence="4 6" id="KW-0012">Acyltransferase</keyword>
<dbReference type="GO" id="GO:0005739">
    <property type="term" value="C:mitochondrion"/>
    <property type="evidence" value="ECO:0007669"/>
    <property type="project" value="TreeGrafter"/>
</dbReference>
<evidence type="ECO:0000256" key="6">
    <source>
        <dbReference type="RuleBase" id="RU003557"/>
    </source>
</evidence>
<dbReference type="Pfam" id="PF02803">
    <property type="entry name" value="Thiolase_C"/>
    <property type="match status" value="1"/>
</dbReference>
<feature type="active site" description="Proton acceptor" evidence="5">
    <location>
        <position position="382"/>
    </location>
</feature>
<dbReference type="PROSITE" id="PS00099">
    <property type="entry name" value="THIOLASE_3"/>
    <property type="match status" value="1"/>
</dbReference>
<dbReference type="Proteomes" id="UP000035680">
    <property type="component" value="Unassembled WGS sequence"/>
</dbReference>
<evidence type="ECO:0000256" key="4">
    <source>
        <dbReference type="ARBA" id="ARBA00023315"/>
    </source>
</evidence>
<comment type="similarity">
    <text evidence="2 6">Belongs to the thiolase-like superfamily. Thiolase family.</text>
</comment>
<name>A0A0K0FG39_STRVS</name>
<evidence type="ECO:0000259" key="7">
    <source>
        <dbReference type="Pfam" id="PF00108"/>
    </source>
</evidence>
<dbReference type="Pfam" id="PF00108">
    <property type="entry name" value="Thiolase_N"/>
    <property type="match status" value="1"/>
</dbReference>
<dbReference type="SUPFAM" id="SSF53901">
    <property type="entry name" value="Thiolase-like"/>
    <property type="match status" value="2"/>
</dbReference>
<evidence type="ECO:0000256" key="3">
    <source>
        <dbReference type="ARBA" id="ARBA00022679"/>
    </source>
</evidence>
<evidence type="ECO:0000313" key="10">
    <source>
        <dbReference type="WBParaSite" id="SVE_0783700.1"/>
    </source>
</evidence>
<dbReference type="PROSITE" id="PS00098">
    <property type="entry name" value="THIOLASE_1"/>
    <property type="match status" value="1"/>
</dbReference>
<proteinExistence type="inferred from homology"/>
<dbReference type="InterPro" id="IPR020617">
    <property type="entry name" value="Thiolase_C"/>
</dbReference>
<feature type="domain" description="Thiolase N-terminal" evidence="7">
    <location>
        <begin position="8"/>
        <end position="264"/>
    </location>
</feature>
<keyword evidence="9" id="KW-1185">Reference proteome</keyword>
<dbReference type="PANTHER" id="PTHR18919:SF107">
    <property type="entry name" value="ACETYL-COA ACETYLTRANSFERASE, CYTOSOLIC"/>
    <property type="match status" value="1"/>
</dbReference>
<evidence type="ECO:0000256" key="2">
    <source>
        <dbReference type="ARBA" id="ARBA00010982"/>
    </source>
</evidence>
<evidence type="ECO:0000256" key="5">
    <source>
        <dbReference type="PIRSR" id="PIRSR000429-1"/>
    </source>
</evidence>
<dbReference type="GO" id="GO:0006635">
    <property type="term" value="P:fatty acid beta-oxidation"/>
    <property type="evidence" value="ECO:0007669"/>
    <property type="project" value="TreeGrafter"/>
</dbReference>
<feature type="domain" description="Thiolase C-terminal" evidence="8">
    <location>
        <begin position="274"/>
        <end position="395"/>
    </location>
</feature>
<evidence type="ECO:0000259" key="8">
    <source>
        <dbReference type="Pfam" id="PF02803"/>
    </source>
</evidence>
<dbReference type="InterPro" id="IPR016039">
    <property type="entry name" value="Thiolase-like"/>
</dbReference>
<dbReference type="PIRSF" id="PIRSF000429">
    <property type="entry name" value="Ac-CoA_Ac_transf"/>
    <property type="match status" value="1"/>
</dbReference>
<comment type="pathway">
    <text evidence="1">Lipid metabolism.</text>
</comment>
<reference evidence="9" key="1">
    <citation type="submission" date="2014-07" db="EMBL/GenBank/DDBJ databases">
        <authorList>
            <person name="Martin A.A"/>
            <person name="De Silva N."/>
        </authorList>
    </citation>
    <scope>NUCLEOTIDE SEQUENCE</scope>
</reference>
<feature type="active site" description="Acyl-thioester intermediate" evidence="5">
    <location>
        <position position="93"/>
    </location>
</feature>
<dbReference type="InterPro" id="IPR020615">
    <property type="entry name" value="Thiolase_acyl_enz_int_AS"/>
</dbReference>
<dbReference type="AlphaFoldDB" id="A0A0K0FG39"/>